<dbReference type="InterPro" id="IPR016040">
    <property type="entry name" value="NAD(P)-bd_dom"/>
</dbReference>
<evidence type="ECO:0000259" key="9">
    <source>
        <dbReference type="Pfam" id="PF16363"/>
    </source>
</evidence>
<dbReference type="GO" id="GO:0008460">
    <property type="term" value="F:dTDP-glucose 4,6-dehydratase activity"/>
    <property type="evidence" value="ECO:0007669"/>
    <property type="project" value="UniProtKB-EC"/>
</dbReference>
<evidence type="ECO:0000256" key="1">
    <source>
        <dbReference type="ARBA" id="ARBA00001539"/>
    </source>
</evidence>
<dbReference type="AlphaFoldDB" id="A0A6S6I1N5"/>
<evidence type="ECO:0000256" key="6">
    <source>
        <dbReference type="ARBA" id="ARBA00023027"/>
    </source>
</evidence>
<keyword evidence="7 8" id="KW-0456">Lyase</keyword>
<comment type="cofactor">
    <cofactor evidence="2 8">
        <name>NAD(+)</name>
        <dbReference type="ChEBI" id="CHEBI:57540"/>
    </cofactor>
</comment>
<sequence>MKTLVTGGAGFIGSNYIYHILNNYPEEEIVCFDSLTYAGNLSTLEDALTNPNFKFIKGSITDKKLVEDLFKNENFDIVINFAAESHVDRSIENPSIFLDTNILGTQVLLDASKKYKVKRYHQVSTDEVYGDLPLNEPDLFFTEETPIQTSSPYSASKASADLLVQAYNRTYGLPITISRCSNNYGPYHFPEKLIPLIISRALANESIPVYGDGANVRDWLYVDDHCHAIHSIVLEGKIGEVYNIGGHNERTNLEVVETILSELDKPRELIKFVTDRQGHDMRYAIDPSKIKNELGWTPQTSFEVGIKKTIQWYLDNKTWWENILNGDYQDYYKSMYEGKDI</sequence>
<dbReference type="GO" id="GO:0009225">
    <property type="term" value="P:nucleotide-sugar metabolic process"/>
    <property type="evidence" value="ECO:0007669"/>
    <property type="project" value="InterPro"/>
</dbReference>
<dbReference type="Pfam" id="PF16363">
    <property type="entry name" value="GDP_Man_Dehyd"/>
    <property type="match status" value="1"/>
</dbReference>
<dbReference type="SMR" id="A0A6S6I1N5"/>
<dbReference type="PANTHER" id="PTHR43000">
    <property type="entry name" value="DTDP-D-GLUCOSE 4,6-DEHYDRATASE-RELATED"/>
    <property type="match status" value="1"/>
</dbReference>
<feature type="domain" description="NAD(P)-binding" evidence="9">
    <location>
        <begin position="4"/>
        <end position="309"/>
    </location>
</feature>
<dbReference type="FunFam" id="3.40.50.720:FF:000304">
    <property type="entry name" value="UDP-glucose 4,6-dehydratase"/>
    <property type="match status" value="1"/>
</dbReference>
<reference evidence="10" key="1">
    <citation type="submission" date="2020-02" db="EMBL/GenBank/DDBJ databases">
        <title>Development of a multiplex PCR-based assay for rapid serotyping of Erysipelothrix species.</title>
        <authorList>
            <person name="Shimoji Y."/>
            <person name="Shiraiwa K."/>
            <person name="Tominaga H."/>
            <person name="Nishikawa S."/>
            <person name="Eguchi M."/>
            <person name="Hikono H."/>
            <person name="Ogawa Y."/>
        </authorList>
    </citation>
    <scope>NUCLEOTIDE SEQUENCE</scope>
    <source>
        <strain evidence="10">545</strain>
    </source>
</reference>
<organism evidence="10">
    <name type="scientific">Erysipelothrix rhusiopathiae</name>
    <dbReference type="NCBI Taxonomy" id="1648"/>
    <lineage>
        <taxon>Bacteria</taxon>
        <taxon>Bacillati</taxon>
        <taxon>Bacillota</taxon>
        <taxon>Erysipelotrichia</taxon>
        <taxon>Erysipelotrichales</taxon>
        <taxon>Erysipelotrichaceae</taxon>
        <taxon>Erysipelothrix</taxon>
    </lineage>
</organism>
<dbReference type="Gene3D" id="3.90.25.10">
    <property type="entry name" value="UDP-galactose 4-epimerase, domain 1"/>
    <property type="match status" value="1"/>
</dbReference>
<evidence type="ECO:0000256" key="4">
    <source>
        <dbReference type="ARBA" id="ARBA00011990"/>
    </source>
</evidence>
<dbReference type="NCBIfam" id="TIGR01181">
    <property type="entry name" value="dTDP_gluc_dehyt"/>
    <property type="match status" value="1"/>
</dbReference>
<comment type="catalytic activity">
    <reaction evidence="1 8">
        <text>dTDP-alpha-D-glucose = dTDP-4-dehydro-6-deoxy-alpha-D-glucose + H2O</text>
        <dbReference type="Rhea" id="RHEA:17221"/>
        <dbReference type="ChEBI" id="CHEBI:15377"/>
        <dbReference type="ChEBI" id="CHEBI:57477"/>
        <dbReference type="ChEBI" id="CHEBI:57649"/>
        <dbReference type="EC" id="4.2.1.46"/>
    </reaction>
</comment>
<dbReference type="EC" id="4.2.1.46" evidence="4 8"/>
<evidence type="ECO:0000313" key="10">
    <source>
        <dbReference type="EMBL" id="BCB22704.1"/>
    </source>
</evidence>
<dbReference type="InterPro" id="IPR036291">
    <property type="entry name" value="NAD(P)-bd_dom_sf"/>
</dbReference>
<name>A0A6S6I1N5_ERYRH</name>
<dbReference type="InterPro" id="IPR005888">
    <property type="entry name" value="dTDP_Gluc_deHydtase"/>
</dbReference>
<dbReference type="Gene3D" id="3.40.50.720">
    <property type="entry name" value="NAD(P)-binding Rossmann-like Domain"/>
    <property type="match status" value="1"/>
</dbReference>
<accession>A0A6S6I1N5</accession>
<evidence type="ECO:0000256" key="5">
    <source>
        <dbReference type="ARBA" id="ARBA00016977"/>
    </source>
</evidence>
<dbReference type="CDD" id="cd05246">
    <property type="entry name" value="dTDP_GD_SDR_e"/>
    <property type="match status" value="1"/>
</dbReference>
<evidence type="ECO:0000256" key="2">
    <source>
        <dbReference type="ARBA" id="ARBA00001911"/>
    </source>
</evidence>
<proteinExistence type="inferred from homology"/>
<keyword evidence="6" id="KW-0520">NAD</keyword>
<protein>
    <recommendedName>
        <fullName evidence="5 8">dTDP-glucose 4,6-dehydratase</fullName>
        <ecNumber evidence="4 8">4.2.1.46</ecNumber>
    </recommendedName>
</protein>
<evidence type="ECO:0000256" key="3">
    <source>
        <dbReference type="ARBA" id="ARBA00008178"/>
    </source>
</evidence>
<comment type="similarity">
    <text evidence="3 8">Belongs to the NAD(P)-dependent epimerase/dehydratase family. dTDP-glucose dehydratase subfamily.</text>
</comment>
<dbReference type="SUPFAM" id="SSF51735">
    <property type="entry name" value="NAD(P)-binding Rossmann-fold domains"/>
    <property type="match status" value="1"/>
</dbReference>
<evidence type="ECO:0000256" key="7">
    <source>
        <dbReference type="ARBA" id="ARBA00023239"/>
    </source>
</evidence>
<evidence type="ECO:0000256" key="8">
    <source>
        <dbReference type="RuleBase" id="RU004473"/>
    </source>
</evidence>
<dbReference type="EMBL" id="LC528606">
    <property type="protein sequence ID" value="BCB22704.1"/>
    <property type="molecule type" value="Genomic_DNA"/>
</dbReference>